<accession>A0ABN9R6Z1</accession>
<organism evidence="1 2">
    <name type="scientific">Prorocentrum cordatum</name>
    <dbReference type="NCBI Taxonomy" id="2364126"/>
    <lineage>
        <taxon>Eukaryota</taxon>
        <taxon>Sar</taxon>
        <taxon>Alveolata</taxon>
        <taxon>Dinophyceae</taxon>
        <taxon>Prorocentrales</taxon>
        <taxon>Prorocentraceae</taxon>
        <taxon>Prorocentrum</taxon>
    </lineage>
</organism>
<gene>
    <name evidence="1" type="ORF">PCOR1329_LOCUS16460</name>
</gene>
<protein>
    <submittedName>
        <fullName evidence="1">Uncharacterized protein</fullName>
    </submittedName>
</protein>
<reference evidence="1" key="1">
    <citation type="submission" date="2023-10" db="EMBL/GenBank/DDBJ databases">
        <authorList>
            <person name="Chen Y."/>
            <person name="Shah S."/>
            <person name="Dougan E. K."/>
            <person name="Thang M."/>
            <person name="Chan C."/>
        </authorList>
    </citation>
    <scope>NUCLEOTIDE SEQUENCE [LARGE SCALE GENOMIC DNA]</scope>
</reference>
<name>A0ABN9R6Z1_9DINO</name>
<comment type="caution">
    <text evidence="1">The sequence shown here is derived from an EMBL/GenBank/DDBJ whole genome shotgun (WGS) entry which is preliminary data.</text>
</comment>
<evidence type="ECO:0000313" key="1">
    <source>
        <dbReference type="EMBL" id="CAK0812080.1"/>
    </source>
</evidence>
<keyword evidence="2" id="KW-1185">Reference proteome</keyword>
<evidence type="ECO:0000313" key="2">
    <source>
        <dbReference type="Proteomes" id="UP001189429"/>
    </source>
</evidence>
<proteinExistence type="predicted"/>
<sequence length="102" mass="11302">QVQILEAIREELQPFYSERIKEIPKVMINYVEKIKEVNHIVRNEGPVESSTVSHWAQPLVPTEPVATTAGYASPLSTPLVVAAASADATTQDARYDRGVDIR</sequence>
<feature type="non-terminal residue" evidence="1">
    <location>
        <position position="1"/>
    </location>
</feature>
<dbReference type="Proteomes" id="UP001189429">
    <property type="component" value="Unassembled WGS sequence"/>
</dbReference>
<dbReference type="EMBL" id="CAUYUJ010005050">
    <property type="protein sequence ID" value="CAK0812080.1"/>
    <property type="molecule type" value="Genomic_DNA"/>
</dbReference>